<dbReference type="InterPro" id="IPR003661">
    <property type="entry name" value="HisK_dim/P_dom"/>
</dbReference>
<evidence type="ECO:0000256" key="11">
    <source>
        <dbReference type="ARBA" id="ARBA00023136"/>
    </source>
</evidence>
<dbReference type="PROSITE" id="PS50109">
    <property type="entry name" value="HIS_KIN"/>
    <property type="match status" value="1"/>
</dbReference>
<evidence type="ECO:0000256" key="9">
    <source>
        <dbReference type="ARBA" id="ARBA00022840"/>
    </source>
</evidence>
<dbReference type="InterPro" id="IPR005467">
    <property type="entry name" value="His_kinase_dom"/>
</dbReference>
<dbReference type="EMBL" id="NTKD01000054">
    <property type="protein sequence ID" value="PDH37044.1"/>
    <property type="molecule type" value="Genomic_DNA"/>
</dbReference>
<reference evidence="14 15" key="1">
    <citation type="submission" date="2017-08" db="EMBL/GenBank/DDBJ databases">
        <title>Fine stratification of microbial communities through a metagenomic profile of the photic zone.</title>
        <authorList>
            <person name="Haro-Moreno J.M."/>
            <person name="Lopez-Perez M."/>
            <person name="De La Torre J."/>
            <person name="Picazo A."/>
            <person name="Camacho A."/>
            <person name="Rodriguez-Valera F."/>
        </authorList>
    </citation>
    <scope>NUCLEOTIDE SEQUENCE [LARGE SCALE GENOMIC DNA]</scope>
    <source>
        <strain evidence="14">MED-G24</strain>
    </source>
</reference>
<evidence type="ECO:0000256" key="2">
    <source>
        <dbReference type="ARBA" id="ARBA00004370"/>
    </source>
</evidence>
<dbReference type="InterPro" id="IPR003594">
    <property type="entry name" value="HATPase_dom"/>
</dbReference>
<dbReference type="SMART" id="SM00387">
    <property type="entry name" value="HATPase_c"/>
    <property type="match status" value="1"/>
</dbReference>
<accession>A0A2A5WLE1</accession>
<protein>
    <recommendedName>
        <fullName evidence="3">histidine kinase</fullName>
        <ecNumber evidence="3">2.7.13.3</ecNumber>
    </recommendedName>
</protein>
<comment type="caution">
    <text evidence="14">The sequence shown here is derived from an EMBL/GenBank/DDBJ whole genome shotgun (WGS) entry which is preliminary data.</text>
</comment>
<evidence type="ECO:0000256" key="8">
    <source>
        <dbReference type="ARBA" id="ARBA00022777"/>
    </source>
</evidence>
<dbReference type="PANTHER" id="PTHR45436:SF4">
    <property type="entry name" value="SENSOR PROTEIN PHOQ"/>
    <property type="match status" value="1"/>
</dbReference>
<dbReference type="CDD" id="cd16954">
    <property type="entry name" value="HATPase_PhoQ-like"/>
    <property type="match status" value="1"/>
</dbReference>
<keyword evidence="7" id="KW-0547">Nucleotide-binding</keyword>
<evidence type="ECO:0000256" key="6">
    <source>
        <dbReference type="ARBA" id="ARBA00022692"/>
    </source>
</evidence>
<proteinExistence type="predicted"/>
<dbReference type="InterPro" id="IPR036890">
    <property type="entry name" value="HATPase_C_sf"/>
</dbReference>
<feature type="transmembrane region" description="Helical" evidence="12">
    <location>
        <begin position="161"/>
        <end position="179"/>
    </location>
</feature>
<feature type="domain" description="Histidine kinase" evidence="13">
    <location>
        <begin position="240"/>
        <end position="438"/>
    </location>
</feature>
<dbReference type="SUPFAM" id="SSF55874">
    <property type="entry name" value="ATPase domain of HSP90 chaperone/DNA topoisomerase II/histidine kinase"/>
    <property type="match status" value="1"/>
</dbReference>
<evidence type="ECO:0000313" key="15">
    <source>
        <dbReference type="Proteomes" id="UP000219327"/>
    </source>
</evidence>
<dbReference type="InterPro" id="IPR050428">
    <property type="entry name" value="TCS_sensor_his_kinase"/>
</dbReference>
<gene>
    <name evidence="14" type="ORF">CNE99_08695</name>
</gene>
<name>A0A2A5WLE1_9GAMM</name>
<evidence type="ECO:0000259" key="13">
    <source>
        <dbReference type="PROSITE" id="PS50109"/>
    </source>
</evidence>
<dbReference type="GO" id="GO:0005886">
    <property type="term" value="C:plasma membrane"/>
    <property type="evidence" value="ECO:0007669"/>
    <property type="project" value="TreeGrafter"/>
</dbReference>
<dbReference type="InterPro" id="IPR058619">
    <property type="entry name" value="PhoQ/CarS-like_HATPase"/>
</dbReference>
<evidence type="ECO:0000256" key="7">
    <source>
        <dbReference type="ARBA" id="ARBA00022741"/>
    </source>
</evidence>
<evidence type="ECO:0000256" key="4">
    <source>
        <dbReference type="ARBA" id="ARBA00022553"/>
    </source>
</evidence>
<dbReference type="PANTHER" id="PTHR45436">
    <property type="entry name" value="SENSOR HISTIDINE KINASE YKOH"/>
    <property type="match status" value="1"/>
</dbReference>
<keyword evidence="4" id="KW-0597">Phosphoprotein</keyword>
<dbReference type="GO" id="GO:0000155">
    <property type="term" value="F:phosphorelay sensor kinase activity"/>
    <property type="evidence" value="ECO:0007669"/>
    <property type="project" value="InterPro"/>
</dbReference>
<dbReference type="Proteomes" id="UP000219327">
    <property type="component" value="Unassembled WGS sequence"/>
</dbReference>
<dbReference type="Gene3D" id="1.10.287.130">
    <property type="match status" value="1"/>
</dbReference>
<evidence type="ECO:0000256" key="1">
    <source>
        <dbReference type="ARBA" id="ARBA00000085"/>
    </source>
</evidence>
<dbReference type="AlphaFoldDB" id="A0A2A5WLE1"/>
<organism evidence="14 15">
    <name type="scientific">OM182 bacterium MED-G24</name>
    <dbReference type="NCBI Taxonomy" id="1986255"/>
    <lineage>
        <taxon>Bacteria</taxon>
        <taxon>Pseudomonadati</taxon>
        <taxon>Pseudomonadota</taxon>
        <taxon>Gammaproteobacteria</taxon>
        <taxon>OMG group</taxon>
        <taxon>OM182 clade</taxon>
    </lineage>
</organism>
<comment type="subcellular location">
    <subcellularLocation>
        <location evidence="2">Membrane</location>
    </subcellularLocation>
</comment>
<evidence type="ECO:0000313" key="14">
    <source>
        <dbReference type="EMBL" id="PDH37044.1"/>
    </source>
</evidence>
<dbReference type="GO" id="GO:0005524">
    <property type="term" value="F:ATP binding"/>
    <property type="evidence" value="ECO:0007669"/>
    <property type="project" value="UniProtKB-KW"/>
</dbReference>
<dbReference type="PRINTS" id="PR00344">
    <property type="entry name" value="BCTRLSENSOR"/>
</dbReference>
<dbReference type="InterPro" id="IPR036097">
    <property type="entry name" value="HisK_dim/P_sf"/>
</dbReference>
<dbReference type="Pfam" id="PF02518">
    <property type="entry name" value="HATPase_c"/>
    <property type="match status" value="1"/>
</dbReference>
<keyword evidence="11 12" id="KW-0472">Membrane</keyword>
<evidence type="ECO:0000256" key="10">
    <source>
        <dbReference type="ARBA" id="ARBA00022989"/>
    </source>
</evidence>
<keyword evidence="6 12" id="KW-0812">Transmembrane</keyword>
<dbReference type="SUPFAM" id="SSF47384">
    <property type="entry name" value="Homodimeric domain of signal transducing histidine kinase"/>
    <property type="match status" value="1"/>
</dbReference>
<dbReference type="Gene3D" id="3.30.565.10">
    <property type="entry name" value="Histidine kinase-like ATPase, C-terminal domain"/>
    <property type="match status" value="1"/>
</dbReference>
<comment type="catalytic activity">
    <reaction evidence="1">
        <text>ATP + protein L-histidine = ADP + protein N-phospho-L-histidine.</text>
        <dbReference type="EC" id="2.7.13.3"/>
    </reaction>
</comment>
<dbReference type="InterPro" id="IPR004358">
    <property type="entry name" value="Sig_transdc_His_kin-like_C"/>
</dbReference>
<keyword evidence="8" id="KW-0418">Kinase</keyword>
<dbReference type="SMART" id="SM00388">
    <property type="entry name" value="HisKA"/>
    <property type="match status" value="1"/>
</dbReference>
<keyword evidence="9" id="KW-0067">ATP-binding</keyword>
<dbReference type="CDD" id="cd00082">
    <property type="entry name" value="HisKA"/>
    <property type="match status" value="1"/>
</dbReference>
<evidence type="ECO:0000256" key="5">
    <source>
        <dbReference type="ARBA" id="ARBA00022679"/>
    </source>
</evidence>
<evidence type="ECO:0000256" key="12">
    <source>
        <dbReference type="SAM" id="Phobius"/>
    </source>
</evidence>
<sequence>MLLSAALTLILFLGLTGIVLDQAFRQSAWQNVESTLTAQVYGLIAVADQQGDLLYLPEFVQEPGFNRLGSGLFGLLLDGKGRELWRSQSAVVIDYSGLIDEIETAIVGDPYFTHSKVPDAFVLSYKVLWQLGPEQSSQYTFVVLRNPDAYEDEVASFRGSLWFWLAVVVVGLTFVQWLVMQWGLSSLSRVADELRSLESREGSLLAGDYPTEIEGVTRNLNLLITAERAQREKYRTTLADLAHSLKTPLTILSNSTTRLSEQHEETAQLITDQVRRMNDLVSYQLERAVASSSQIVRQAVSISSCAERLKQALTKVYQSDGVTLSLTVEDETFYGDERDFMELLGNLLDNACKYGGGTVCLRVVGGDLLTLIVEDDGPGIPSERRAAIMERGTRLDSDTPGQGIGLAVVAEIVARYGGKVVVGDAEIGGARFTVTFPL</sequence>
<keyword evidence="10 12" id="KW-1133">Transmembrane helix</keyword>
<dbReference type="Pfam" id="PF00512">
    <property type="entry name" value="HisKA"/>
    <property type="match status" value="1"/>
</dbReference>
<evidence type="ECO:0000256" key="3">
    <source>
        <dbReference type="ARBA" id="ARBA00012438"/>
    </source>
</evidence>
<dbReference type="EC" id="2.7.13.3" evidence="3"/>
<keyword evidence="5" id="KW-0808">Transferase</keyword>